<reference evidence="2 3" key="1">
    <citation type="submission" date="2018-03" db="EMBL/GenBank/DDBJ databases">
        <title>Whole genome analyses suggest that Burkholderia sensu lato contains two further novel genera in the rhizoxinica-symbiotica group Mycetohabitans gen. nov., and Trinickia gen. nov.: implications for the evolution of diazotrophy and nodulation in the Burkholderiaceae.</title>
        <authorList>
            <person name="Estrada De Los Santos P."/>
            <person name="Palmer M."/>
            <person name="Chavez-Ramirez B."/>
            <person name="Steenkamp E.T."/>
            <person name="Hirsch A.M."/>
            <person name="Manyaka P."/>
            <person name="Maluk M."/>
            <person name="Lafos M."/>
            <person name="Crook M."/>
            <person name="Gross E."/>
            <person name="Simon M.F."/>
            <person name="Bueno Dos Reis Junior F."/>
            <person name="Poole P.S."/>
            <person name="Venter S.N."/>
            <person name="James E.K."/>
        </authorList>
    </citation>
    <scope>NUCLEOTIDE SEQUENCE [LARGE SCALE GENOMIC DNA]</scope>
    <source>
        <strain evidence="2 3">JPY-366</strain>
    </source>
</reference>
<dbReference type="EMBL" id="PYUC01000001">
    <property type="protein sequence ID" value="PTB22495.1"/>
    <property type="molecule type" value="Genomic_DNA"/>
</dbReference>
<accession>A0A2T3Y161</accession>
<protein>
    <submittedName>
        <fullName evidence="2">2-oxoglutarate dehydrogenase</fullName>
    </submittedName>
</protein>
<gene>
    <name evidence="2" type="ORF">C9I57_01535</name>
</gene>
<evidence type="ECO:0000313" key="3">
    <source>
        <dbReference type="Proteomes" id="UP000240638"/>
    </source>
</evidence>
<dbReference type="InterPro" id="IPR021551">
    <property type="entry name" value="DUF3005"/>
</dbReference>
<feature type="compositionally biased region" description="Polar residues" evidence="1">
    <location>
        <begin position="45"/>
        <end position="54"/>
    </location>
</feature>
<feature type="region of interest" description="Disordered" evidence="1">
    <location>
        <begin position="1"/>
        <end position="113"/>
    </location>
</feature>
<proteinExistence type="predicted"/>
<evidence type="ECO:0000313" key="2">
    <source>
        <dbReference type="EMBL" id="PTB22495.1"/>
    </source>
</evidence>
<organism evidence="2 3">
    <name type="scientific">Trinickia symbiotica</name>
    <dbReference type="NCBI Taxonomy" id="863227"/>
    <lineage>
        <taxon>Bacteria</taxon>
        <taxon>Pseudomonadati</taxon>
        <taxon>Pseudomonadota</taxon>
        <taxon>Betaproteobacteria</taxon>
        <taxon>Burkholderiales</taxon>
        <taxon>Burkholderiaceae</taxon>
        <taxon>Trinickia</taxon>
    </lineage>
</organism>
<sequence length="195" mass="20688">MQNAEQNPTQAQQNDIAAKSPAKTPAAGTETPDAKTQAREFGKTKVSTSPQSVAAKNPAPLPPIEHGTSGDDSGDPVERANARIASVDNKGMAASGNTVDTDGKGLEARREESQWQDNIVYSNATTENYVPIPDEGLVTLDTRAGGTMPVISTREGWRIERRGVVDIDSVNGVRGEQVFSLERVGDGEGEGDEKK</sequence>
<dbReference type="AlphaFoldDB" id="A0A2T3Y161"/>
<feature type="compositionally biased region" description="Polar residues" evidence="1">
    <location>
        <begin position="1"/>
        <end position="15"/>
    </location>
</feature>
<feature type="compositionally biased region" description="Basic and acidic residues" evidence="1">
    <location>
        <begin position="32"/>
        <end position="43"/>
    </location>
</feature>
<dbReference type="Pfam" id="PF11448">
    <property type="entry name" value="DUF3005"/>
    <property type="match status" value="1"/>
</dbReference>
<dbReference type="Proteomes" id="UP000240638">
    <property type="component" value="Unassembled WGS sequence"/>
</dbReference>
<feature type="compositionally biased region" description="Basic and acidic residues" evidence="1">
    <location>
        <begin position="101"/>
        <end position="113"/>
    </location>
</feature>
<comment type="caution">
    <text evidence="2">The sequence shown here is derived from an EMBL/GenBank/DDBJ whole genome shotgun (WGS) entry which is preliminary data.</text>
</comment>
<evidence type="ECO:0000256" key="1">
    <source>
        <dbReference type="SAM" id="MobiDB-lite"/>
    </source>
</evidence>
<dbReference type="RefSeq" id="WP_107148879.1">
    <property type="nucleotide sequence ID" value="NZ_PYUC01000001.1"/>
</dbReference>
<name>A0A2T3Y161_9BURK</name>